<evidence type="ECO:0000313" key="1">
    <source>
        <dbReference type="EMBL" id="AGY47172.1"/>
    </source>
</evidence>
<protein>
    <submittedName>
        <fullName evidence="1">Uncharacterized protein</fullName>
    </submittedName>
</protein>
<dbReference type="KEGG" id="vg:18506583"/>
<name>U5PX53_9CAUD</name>
<reference evidence="1 2" key="1">
    <citation type="journal article" date="2013" name="Genome Announc.">
        <title>Complete Genome of Clavibacter michiganensis subsp. sepedonicusis Siphophage CN1A.</title>
        <authorList>
            <person name="Kongari R.R."/>
            <person name="Yao G.W."/>
            <person name="Chamakura K.R."/>
            <person name="Kuty Everett G.F."/>
        </authorList>
    </citation>
    <scope>NUCLEOTIDE SEQUENCE [LARGE SCALE GENOMIC DNA]</scope>
</reference>
<dbReference type="Proteomes" id="UP000017651">
    <property type="component" value="Segment"/>
</dbReference>
<keyword evidence="2" id="KW-1185">Reference proteome</keyword>
<dbReference type="GeneID" id="18506583"/>
<dbReference type="EMBL" id="KF669650">
    <property type="protein sequence ID" value="AGY47172.1"/>
    <property type="molecule type" value="Genomic_DNA"/>
</dbReference>
<dbReference type="RefSeq" id="YP_009004275.1">
    <property type="nucleotide sequence ID" value="NC_023549.1"/>
</dbReference>
<gene>
    <name evidence="1" type="ORF">CN1A_63</name>
</gene>
<proteinExistence type="predicted"/>
<evidence type="ECO:0000313" key="2">
    <source>
        <dbReference type="Proteomes" id="UP000017651"/>
    </source>
</evidence>
<sequence>MNTLLSAIDNDISDMYRAGVGNGDSRMIYAWRQFDALIEKEDTHD</sequence>
<organism evidence="1 2">
    <name type="scientific">Clavibacter phage CN1A</name>
    <dbReference type="NCBI Taxonomy" id="1406793"/>
    <lineage>
        <taxon>Viruses</taxon>
        <taxon>Duplodnaviria</taxon>
        <taxon>Heunggongvirae</taxon>
        <taxon>Uroviricota</taxon>
        <taxon>Caudoviricetes</taxon>
        <taxon>Cinunavirus</taxon>
        <taxon>Cinunavirus CN1A</taxon>
    </lineage>
</organism>
<accession>U5PX53</accession>